<dbReference type="EMBL" id="CP034337">
    <property type="protein sequence ID" value="AZL73921.1"/>
    <property type="molecule type" value="Genomic_DNA"/>
</dbReference>
<accession>A0ABN5TJN5</accession>
<sequence>MRALVNDPSDWLSTFKIELGAVSDAAYNNGNQQIMVVMRVQAIDGAVITDDDLETLVPVELLGDGSYRVLPPMDDDVTWGWTTTLDERFDFYDGQTQQRTNDQGNGLSSVTSQPSPLLSKTIYIQTCAAANRVLVLHAQITDKDGNHYRTENNFLSSVSLRSIRRPDFQFPDDYQWSLAASEGNWEDGARYINEHRLSPRRGSFVSADLLDPIGNVTHTDGMLKWQSADQDDAFATNVGFALPNNQSVKYHPSFEFSQNFRTRRRDAAITSTKGAIVVVLQGDNDLSTAKPHYQYDRPCKLRALDNNGNVHEISVAFEDEGLPEYRRAHLALTIQNQLPADAWLAGFDISVSSSSRRAYNNGLQQIEVTLSVLAAQGQTITQAQMDSTALVIEQPDGTWTLLSSEGDASDWWYSTARDDRFHYLPAWVEEPSAPRLASGLVSRQKTFYIQTTAEGATTLNLSGSIQQFSDVPGSQCLTAGSVNLEAVEPPHYSTSDYHWRLVCSKSHSANPHRVLNEYELRLAHVAFSYATFDTPADQGMLLLGTHPKLTAHVGVALPGSRTVHHNDNIDPGQGFHARRVAQLEHCPAGTIVFVVQTDDEIPRNPGSQNTGPCALTAFDRYGNRHQLMVGFNSDYECAERLPRLTLLSNNQQQQPHSEAVANITHFQVMGVGLGQHDTVCRLYNNGYQQTYVDIRIQATNQQGSNIGLGELAKQITLVRYADLANLKTLGFEYSQQRSEVDELFSYYPSTLAPDTSIGPAADNIRFWIKTQKAENLQVGARLQIGNTVYHTCDPLVAEGGRTVAGKSNSRAVIMPAQKNYHITDSHIDRKRIDLDGSRDWDVDLYEFKFSDAVRPYYIVYSTPNDNVFVYDYIGGKKTNRSTYFKRDKERSVNFGDNTFWHYYATINKASGVMYASRMKMNEHNDHGAEYTRSLAINLFDQYGNVHPFTIGPSGYSNDGTNTISLWGR</sequence>
<dbReference type="RefSeq" id="WP_125464029.1">
    <property type="nucleotide sequence ID" value="NZ_CP034337.1"/>
</dbReference>
<gene>
    <name evidence="1" type="ORF">EI693_12815</name>
</gene>
<keyword evidence="2" id="KW-1185">Reference proteome</keyword>
<organism evidence="1 2">
    <name type="scientific">Pseudomonas oryziphila</name>
    <dbReference type="NCBI Taxonomy" id="2894079"/>
    <lineage>
        <taxon>Bacteria</taxon>
        <taxon>Pseudomonadati</taxon>
        <taxon>Pseudomonadota</taxon>
        <taxon>Gammaproteobacteria</taxon>
        <taxon>Pseudomonadales</taxon>
        <taxon>Pseudomonadaceae</taxon>
        <taxon>Pseudomonas</taxon>
    </lineage>
</organism>
<evidence type="ECO:0000313" key="1">
    <source>
        <dbReference type="EMBL" id="AZL73921.1"/>
    </source>
</evidence>
<name>A0ABN5TJN5_9PSED</name>
<dbReference type="Proteomes" id="UP000272622">
    <property type="component" value="Chromosome"/>
</dbReference>
<evidence type="ECO:0000313" key="2">
    <source>
        <dbReference type="Proteomes" id="UP000272622"/>
    </source>
</evidence>
<reference evidence="1 2" key="1">
    <citation type="submission" date="2018-12" db="EMBL/GenBank/DDBJ databases">
        <authorList>
            <person name="Li S."/>
            <person name="Yang R."/>
            <person name="Chen G."/>
            <person name="Zou L."/>
            <person name="Zhang C."/>
            <person name="Chen Y."/>
            <person name="Liu Z."/>
            <person name="Li Y."/>
            <person name="Yan Y."/>
            <person name="Huang M."/>
            <person name="Chen T."/>
        </authorList>
    </citation>
    <scope>NUCLEOTIDE SEQUENCE [LARGE SCALE GENOMIC DNA]</scope>
    <source>
        <strain evidence="1 2">2014</strain>
    </source>
</reference>
<proteinExistence type="predicted"/>
<protein>
    <submittedName>
        <fullName evidence="1">Uncharacterized protein</fullName>
    </submittedName>
</protein>